<dbReference type="AlphaFoldDB" id="A0A9D4WIW2"/>
<feature type="transmembrane region" description="Helical" evidence="1">
    <location>
        <begin position="321"/>
        <end position="347"/>
    </location>
</feature>
<protein>
    <submittedName>
        <fullName evidence="2">Uncharacterized protein</fullName>
    </submittedName>
</protein>
<keyword evidence="1" id="KW-0472">Membrane</keyword>
<sequence>MELQTLCCAFPSQPLQLSNHHHRRVSNHQFHSFHFNSSNTLLRHQRQKFAFEKASKWLKGVGFNKFQRTLVHASDSTVNGALEVESVQSSSVPVNVVEVEPFHGKSGSVSFYGLTHQSVEEGKLESAPIKQDESSYFWVWGPIAFISSLILPQFFIGTVVEAFFNGFILKDIVTSISSEALFYIGLATFLGVADRVQRPYLQYSSKTWGLITGLKGYLTSAFLTMGLKITVPLLLLYVSWSVVRMAAVVAIAPFVVGCFVQFAFERYLEKRGSSCWPLVPIIFEVYRLYQLTKAATFADKLMYSMKDLPASPEVLERSGTLFGMMVIFQLLGIVCLWSLMTFLLRLFPSRPVAENY</sequence>
<proteinExistence type="predicted"/>
<dbReference type="PANTHER" id="PTHR33918">
    <property type="entry name" value="OS01G0704200 PROTEIN"/>
    <property type="match status" value="1"/>
</dbReference>
<dbReference type="EMBL" id="JAMSHJ010000005">
    <property type="protein sequence ID" value="KAI5403031.1"/>
    <property type="molecule type" value="Genomic_DNA"/>
</dbReference>
<accession>A0A9D4WIW2</accession>
<comment type="caution">
    <text evidence="2">The sequence shown here is derived from an EMBL/GenBank/DDBJ whole genome shotgun (WGS) entry which is preliminary data.</text>
</comment>
<dbReference type="Proteomes" id="UP001058974">
    <property type="component" value="Chromosome 5"/>
</dbReference>
<dbReference type="PANTHER" id="PTHR33918:SF4">
    <property type="entry name" value="ABC-2 TYPE TRANSPORTER DOMAIN-CONTAINING PROTEIN"/>
    <property type="match status" value="1"/>
</dbReference>
<evidence type="ECO:0000313" key="2">
    <source>
        <dbReference type="EMBL" id="KAI5403031.1"/>
    </source>
</evidence>
<reference evidence="2 3" key="1">
    <citation type="journal article" date="2022" name="Nat. Genet.">
        <title>Improved pea reference genome and pan-genome highlight genomic features and evolutionary characteristics.</title>
        <authorList>
            <person name="Yang T."/>
            <person name="Liu R."/>
            <person name="Luo Y."/>
            <person name="Hu S."/>
            <person name="Wang D."/>
            <person name="Wang C."/>
            <person name="Pandey M.K."/>
            <person name="Ge S."/>
            <person name="Xu Q."/>
            <person name="Li N."/>
            <person name="Li G."/>
            <person name="Huang Y."/>
            <person name="Saxena R.K."/>
            <person name="Ji Y."/>
            <person name="Li M."/>
            <person name="Yan X."/>
            <person name="He Y."/>
            <person name="Liu Y."/>
            <person name="Wang X."/>
            <person name="Xiang C."/>
            <person name="Varshney R.K."/>
            <person name="Ding H."/>
            <person name="Gao S."/>
            <person name="Zong X."/>
        </authorList>
    </citation>
    <scope>NUCLEOTIDE SEQUENCE [LARGE SCALE GENOMIC DNA]</scope>
    <source>
        <strain evidence="2 3">cv. Zhongwan 6</strain>
    </source>
</reference>
<keyword evidence="1" id="KW-1133">Transmembrane helix</keyword>
<dbReference type="Gramene" id="PSAT_LOCUS24255_t1">
    <property type="protein sequence ID" value="CAL5205326.1"/>
    <property type="gene ID" value="PSAT_LOCUS24255"/>
</dbReference>
<dbReference type="GO" id="GO:0009507">
    <property type="term" value="C:chloroplast"/>
    <property type="evidence" value="ECO:0007669"/>
    <property type="project" value="TreeGrafter"/>
</dbReference>
<evidence type="ECO:0000256" key="1">
    <source>
        <dbReference type="SAM" id="Phobius"/>
    </source>
</evidence>
<dbReference type="Gramene" id="Psat05G0058000-T1">
    <property type="protein sequence ID" value="KAI5403031.1"/>
    <property type="gene ID" value="KIW84_050580"/>
</dbReference>
<keyword evidence="1" id="KW-0812">Transmembrane</keyword>
<gene>
    <name evidence="2" type="ORF">KIW84_050580</name>
</gene>
<feature type="transmembrane region" description="Helical" evidence="1">
    <location>
        <begin position="217"/>
        <end position="240"/>
    </location>
</feature>
<keyword evidence="3" id="KW-1185">Reference proteome</keyword>
<feature type="transmembrane region" description="Helical" evidence="1">
    <location>
        <begin position="180"/>
        <end position="196"/>
    </location>
</feature>
<feature type="transmembrane region" description="Helical" evidence="1">
    <location>
        <begin position="246"/>
        <end position="264"/>
    </location>
</feature>
<name>A0A9D4WIW2_PEA</name>
<feature type="transmembrane region" description="Helical" evidence="1">
    <location>
        <begin position="137"/>
        <end position="160"/>
    </location>
</feature>
<evidence type="ECO:0000313" key="3">
    <source>
        <dbReference type="Proteomes" id="UP001058974"/>
    </source>
</evidence>
<organism evidence="2 3">
    <name type="scientific">Pisum sativum</name>
    <name type="common">Garden pea</name>
    <name type="synonym">Lathyrus oleraceus</name>
    <dbReference type="NCBI Taxonomy" id="3888"/>
    <lineage>
        <taxon>Eukaryota</taxon>
        <taxon>Viridiplantae</taxon>
        <taxon>Streptophyta</taxon>
        <taxon>Embryophyta</taxon>
        <taxon>Tracheophyta</taxon>
        <taxon>Spermatophyta</taxon>
        <taxon>Magnoliopsida</taxon>
        <taxon>eudicotyledons</taxon>
        <taxon>Gunneridae</taxon>
        <taxon>Pentapetalae</taxon>
        <taxon>rosids</taxon>
        <taxon>fabids</taxon>
        <taxon>Fabales</taxon>
        <taxon>Fabaceae</taxon>
        <taxon>Papilionoideae</taxon>
        <taxon>50 kb inversion clade</taxon>
        <taxon>NPAAA clade</taxon>
        <taxon>Hologalegina</taxon>
        <taxon>IRL clade</taxon>
        <taxon>Fabeae</taxon>
        <taxon>Lathyrus</taxon>
    </lineage>
</organism>
<dbReference type="OrthoDB" id="1927955at2759"/>